<dbReference type="RefSeq" id="WP_286251488.1">
    <property type="nucleotide sequence ID" value="NZ_AP018448.1"/>
</dbReference>
<dbReference type="SUPFAM" id="SSF51735">
    <property type="entry name" value="NAD(P)-binding Rossmann-fold domains"/>
    <property type="match status" value="1"/>
</dbReference>
<feature type="domain" description="NAD-dependent epimerase/dehydratase" evidence="1">
    <location>
        <begin position="20"/>
        <end position="258"/>
    </location>
</feature>
<dbReference type="EMBL" id="AP018448">
    <property type="protein sequence ID" value="BBC32377.1"/>
    <property type="molecule type" value="Genomic_DNA"/>
</dbReference>
<keyword evidence="3" id="KW-1185">Reference proteome</keyword>
<dbReference type="Proteomes" id="UP001321542">
    <property type="component" value="Chromosome"/>
</dbReference>
<dbReference type="Gene3D" id="3.40.50.720">
    <property type="entry name" value="NAD(P)-binding Rossmann-like Domain"/>
    <property type="match status" value="1"/>
</dbReference>
<name>A0ABN5VGI6_9ACTN</name>
<dbReference type="InterPro" id="IPR036291">
    <property type="entry name" value="NAD(P)-bd_dom_sf"/>
</dbReference>
<accession>A0ABN5VGI6</accession>
<proteinExistence type="predicted"/>
<dbReference type="Pfam" id="PF01370">
    <property type="entry name" value="Epimerase"/>
    <property type="match status" value="1"/>
</dbReference>
<reference evidence="2 3" key="1">
    <citation type="journal article" date="2010" name="ChemBioChem">
        <title>Cloning and characterization of the biosynthetic gene cluster of 16-membered macrolide antibiotic FD-891: involvement of a dual functional cytochrome P450 monooxygenase catalyzing epoxidation and hydroxylation.</title>
        <authorList>
            <person name="Kudo F."/>
            <person name="Motegi A."/>
            <person name="Mizoue K."/>
            <person name="Eguchi T."/>
        </authorList>
    </citation>
    <scope>NUCLEOTIDE SEQUENCE [LARGE SCALE GENOMIC DNA]</scope>
    <source>
        <strain evidence="2 3">A-8890</strain>
    </source>
</reference>
<gene>
    <name evidence="2" type="ORF">SGFS_036710</name>
</gene>
<dbReference type="InterPro" id="IPR050177">
    <property type="entry name" value="Lipid_A_modif_metabolic_enz"/>
</dbReference>
<reference evidence="2 3" key="2">
    <citation type="journal article" date="2023" name="ChemBioChem">
        <title>Acyltransferase Domain Exchange between Two Independent Type I Polyketide Synthases in the Same Producer Strain of Macrolide Antibiotics.</title>
        <authorList>
            <person name="Kudo F."/>
            <person name="Kishikawa K."/>
            <person name="Tsuboi K."/>
            <person name="Kido T."/>
            <person name="Usui T."/>
            <person name="Hashimoto J."/>
            <person name="Shin-Ya K."/>
            <person name="Miyanaga A."/>
            <person name="Eguchi T."/>
        </authorList>
    </citation>
    <scope>NUCLEOTIDE SEQUENCE [LARGE SCALE GENOMIC DNA]</scope>
    <source>
        <strain evidence="2 3">A-8890</strain>
    </source>
</reference>
<sequence>MTESREGEGMSERHTAPRTLITGGFGFLATWVAAGLVRSGHRVVLVDNREPEGTPAWLSGLLGDAAVETGRADITERGSLDEFGEVDHVVHAAALLGVNKVRSAPRETLRVNIDGTAVALDYAARNPRLRRFLLLSTSEVYGSDAKGAEENEWLSVRADDPRWSYAVSKVTAESMTAAWGTEDDLPFAIVRPFNVYGPYRTGAYAVGVLAAQAVAGQPITVHGDGSQSRAWCHAEDFAAGLIRALQVPEAVGEAFNIGDDTNDMTVAELAGLTRDLSGTPAGIEHIPHTGPDIQSRKPDLTKARTLLGYRPSRDFEAGLRETIEWVRGGGGALPLRLERTDWPRWNDQAGARRP</sequence>
<protein>
    <recommendedName>
        <fullName evidence="1">NAD-dependent epimerase/dehydratase domain-containing protein</fullName>
    </recommendedName>
</protein>
<evidence type="ECO:0000313" key="2">
    <source>
        <dbReference type="EMBL" id="BBC32377.1"/>
    </source>
</evidence>
<evidence type="ECO:0000313" key="3">
    <source>
        <dbReference type="Proteomes" id="UP001321542"/>
    </source>
</evidence>
<organism evidence="2 3">
    <name type="scientific">Streptomyces graminofaciens</name>
    <dbReference type="NCBI Taxonomy" id="68212"/>
    <lineage>
        <taxon>Bacteria</taxon>
        <taxon>Bacillati</taxon>
        <taxon>Actinomycetota</taxon>
        <taxon>Actinomycetes</taxon>
        <taxon>Kitasatosporales</taxon>
        <taxon>Streptomycetaceae</taxon>
        <taxon>Streptomyces</taxon>
    </lineage>
</organism>
<dbReference type="PANTHER" id="PTHR43245">
    <property type="entry name" value="BIFUNCTIONAL POLYMYXIN RESISTANCE PROTEIN ARNA"/>
    <property type="match status" value="1"/>
</dbReference>
<dbReference type="InterPro" id="IPR001509">
    <property type="entry name" value="Epimerase_deHydtase"/>
</dbReference>
<evidence type="ECO:0000259" key="1">
    <source>
        <dbReference type="Pfam" id="PF01370"/>
    </source>
</evidence>